<dbReference type="InterPro" id="IPR018060">
    <property type="entry name" value="HTH_AraC"/>
</dbReference>
<dbReference type="GO" id="GO:0043565">
    <property type="term" value="F:sequence-specific DNA binding"/>
    <property type="evidence" value="ECO:0007669"/>
    <property type="project" value="InterPro"/>
</dbReference>
<evidence type="ECO:0000256" key="3">
    <source>
        <dbReference type="ARBA" id="ARBA00023163"/>
    </source>
</evidence>
<dbReference type="RefSeq" id="WP_066314844.1">
    <property type="nucleotide sequence ID" value="NZ_LQRT01000016.1"/>
</dbReference>
<name>A0A162FA27_9FLAO</name>
<dbReference type="AlphaFoldDB" id="A0A162FA27"/>
<dbReference type="PANTHER" id="PTHR43280:SF28">
    <property type="entry name" value="HTH-TYPE TRANSCRIPTIONAL ACTIVATOR RHAS"/>
    <property type="match status" value="1"/>
</dbReference>
<keyword evidence="2" id="KW-0238">DNA-binding</keyword>
<evidence type="ECO:0000256" key="1">
    <source>
        <dbReference type="ARBA" id="ARBA00023015"/>
    </source>
</evidence>
<evidence type="ECO:0000313" key="5">
    <source>
        <dbReference type="EMBL" id="KZS40146.1"/>
    </source>
</evidence>
<dbReference type="SUPFAM" id="SSF46689">
    <property type="entry name" value="Homeodomain-like"/>
    <property type="match status" value="1"/>
</dbReference>
<organism evidence="5 6">
    <name type="scientific">Aquimarina aggregata</name>
    <dbReference type="NCBI Taxonomy" id="1642818"/>
    <lineage>
        <taxon>Bacteria</taxon>
        <taxon>Pseudomonadati</taxon>
        <taxon>Bacteroidota</taxon>
        <taxon>Flavobacteriia</taxon>
        <taxon>Flavobacteriales</taxon>
        <taxon>Flavobacteriaceae</taxon>
        <taxon>Aquimarina</taxon>
    </lineage>
</organism>
<dbReference type="Proteomes" id="UP000076715">
    <property type="component" value="Unassembled WGS sequence"/>
</dbReference>
<protein>
    <recommendedName>
        <fullName evidence="4">HTH araC/xylS-type domain-containing protein</fullName>
    </recommendedName>
</protein>
<sequence length="290" mass="33854">MVYNQFPDPDLNSGYFYNDLWSRNILLKAKSKSITYIDKKGPLSVKTTLKGTETYVLDNIPIRVYPESILIINENHSYTSIIDSKDEVDSASLYFRKDLEKEVFAGLTQKDDLLLSNPYYSHNSVEFFEFKQQKSKRLVYLLNQLLGMLPKSENLLLKNEINIYIIEELLCLNYQLYVQADKLNHQKTSTRLEIFKRINQTKEYIQSSYAKDLNLTILASIACMSEYHFLRSFKSVVGKTPHQYLIQLRINSASELLKKKTYALSEICDLVGFKDIKYLQKLIRTKMISD</sequence>
<evidence type="ECO:0000313" key="6">
    <source>
        <dbReference type="Proteomes" id="UP000076715"/>
    </source>
</evidence>
<comment type="caution">
    <text evidence="5">The sequence shown here is derived from an EMBL/GenBank/DDBJ whole genome shotgun (WGS) entry which is preliminary data.</text>
</comment>
<dbReference type="PROSITE" id="PS01124">
    <property type="entry name" value="HTH_ARAC_FAMILY_2"/>
    <property type="match status" value="1"/>
</dbReference>
<evidence type="ECO:0000256" key="2">
    <source>
        <dbReference type="ARBA" id="ARBA00023125"/>
    </source>
</evidence>
<proteinExistence type="predicted"/>
<dbReference type="Pfam" id="PF12833">
    <property type="entry name" value="HTH_18"/>
    <property type="match status" value="1"/>
</dbReference>
<dbReference type="PANTHER" id="PTHR43280">
    <property type="entry name" value="ARAC-FAMILY TRANSCRIPTIONAL REGULATOR"/>
    <property type="match status" value="1"/>
</dbReference>
<keyword evidence="3" id="KW-0804">Transcription</keyword>
<dbReference type="SMART" id="SM00342">
    <property type="entry name" value="HTH_ARAC"/>
    <property type="match status" value="1"/>
</dbReference>
<dbReference type="STRING" id="1642818.AWE51_25220"/>
<dbReference type="InterPro" id="IPR009057">
    <property type="entry name" value="Homeodomain-like_sf"/>
</dbReference>
<dbReference type="EMBL" id="LQRT01000016">
    <property type="protein sequence ID" value="KZS40146.1"/>
    <property type="molecule type" value="Genomic_DNA"/>
</dbReference>
<dbReference type="GO" id="GO:0003700">
    <property type="term" value="F:DNA-binding transcription factor activity"/>
    <property type="evidence" value="ECO:0007669"/>
    <property type="project" value="InterPro"/>
</dbReference>
<gene>
    <name evidence="5" type="ORF">AWE51_25220</name>
</gene>
<reference evidence="5 6" key="1">
    <citation type="submission" date="2016-01" db="EMBL/GenBank/DDBJ databases">
        <title>The draft genome sequence of Aquimarina sp. RZW4-3-2.</title>
        <authorList>
            <person name="Wang Y."/>
        </authorList>
    </citation>
    <scope>NUCLEOTIDE SEQUENCE [LARGE SCALE GENOMIC DNA]</scope>
    <source>
        <strain evidence="5 6">RZW4-3-2</strain>
    </source>
</reference>
<keyword evidence="6" id="KW-1185">Reference proteome</keyword>
<accession>A0A162FA27</accession>
<keyword evidence="1" id="KW-0805">Transcription regulation</keyword>
<feature type="domain" description="HTH araC/xylS-type" evidence="4">
    <location>
        <begin position="199"/>
        <end position="290"/>
    </location>
</feature>
<evidence type="ECO:0000259" key="4">
    <source>
        <dbReference type="PROSITE" id="PS01124"/>
    </source>
</evidence>
<dbReference type="OrthoDB" id="8560232at2"/>
<dbReference type="Gene3D" id="1.10.10.60">
    <property type="entry name" value="Homeodomain-like"/>
    <property type="match status" value="2"/>
</dbReference>